<evidence type="ECO:0000256" key="1">
    <source>
        <dbReference type="SAM" id="MobiDB-lite"/>
    </source>
</evidence>
<keyword evidence="3" id="KW-1185">Reference proteome</keyword>
<dbReference type="Proteomes" id="UP000263012">
    <property type="component" value="Chromosome"/>
</dbReference>
<feature type="region of interest" description="Disordered" evidence="1">
    <location>
        <begin position="24"/>
        <end position="43"/>
    </location>
</feature>
<dbReference type="OrthoDB" id="239980at2157"/>
<organism evidence="2 3">
    <name type="scientific">Halalkaliarchaeum desulfuricum</name>
    <dbReference type="NCBI Taxonomy" id="2055893"/>
    <lineage>
        <taxon>Archaea</taxon>
        <taxon>Methanobacteriati</taxon>
        <taxon>Methanobacteriota</taxon>
        <taxon>Stenosarchaea group</taxon>
        <taxon>Halobacteria</taxon>
        <taxon>Halobacteriales</taxon>
        <taxon>Haloferacaceae</taxon>
        <taxon>Halalkaliarchaeum</taxon>
    </lineage>
</organism>
<gene>
    <name evidence="2" type="ORF">AArcSl_0491</name>
</gene>
<sequence>MSSSNSSDRTRELADLFVNVTGDERVTEPQNENYDREIRGENRIDEAVRDGLEDAIAGAEPDPGDPGETGESSG</sequence>
<dbReference type="EMBL" id="CP025066">
    <property type="protein sequence ID" value="AUX08144.1"/>
    <property type="molecule type" value="Genomic_DNA"/>
</dbReference>
<accession>A0A343TGC2</accession>
<proteinExistence type="predicted"/>
<dbReference type="RefSeq" id="WP_119814533.1">
    <property type="nucleotide sequence ID" value="NZ_CP025066.1"/>
</dbReference>
<dbReference type="GeneID" id="37876828"/>
<evidence type="ECO:0000313" key="2">
    <source>
        <dbReference type="EMBL" id="AUX08144.1"/>
    </source>
</evidence>
<protein>
    <submittedName>
        <fullName evidence="2">Uncharacterized protein</fullName>
    </submittedName>
</protein>
<dbReference type="AlphaFoldDB" id="A0A343TGC2"/>
<reference evidence="3" key="1">
    <citation type="submission" date="2017-11" db="EMBL/GenBank/DDBJ databases">
        <title>Phenotypic and genomic properties of facultatively anaerobic sulfur-reducing natronoarchaea from hypersaline soda lakes.</title>
        <authorList>
            <person name="Sorokin D.Y."/>
            <person name="Kublanov I.V."/>
            <person name="Roman P."/>
            <person name="Sinninghe Damste J.S."/>
            <person name="Golyshin P.N."/>
            <person name="Rojo D."/>
            <person name="Ciordia S."/>
            <person name="Mena M.D.C."/>
            <person name="Ferrer M."/>
            <person name="Messina E."/>
            <person name="Smedile F."/>
            <person name="La Spada G."/>
            <person name="La Cono V."/>
            <person name="Yakimov M.M."/>
        </authorList>
    </citation>
    <scope>NUCLEOTIDE SEQUENCE [LARGE SCALE GENOMIC DNA]</scope>
    <source>
        <strain evidence="3">AArc-Sl</strain>
    </source>
</reference>
<dbReference type="KEGG" id="hdf:AArcSl_0491"/>
<name>A0A343TGC2_9EURY</name>
<evidence type="ECO:0000313" key="3">
    <source>
        <dbReference type="Proteomes" id="UP000263012"/>
    </source>
</evidence>
<feature type="region of interest" description="Disordered" evidence="1">
    <location>
        <begin position="53"/>
        <end position="74"/>
    </location>
</feature>